<dbReference type="Pfam" id="PF02624">
    <property type="entry name" value="YcaO"/>
    <property type="match status" value="1"/>
</dbReference>
<dbReference type="GO" id="GO:0016301">
    <property type="term" value="F:kinase activity"/>
    <property type="evidence" value="ECO:0007669"/>
    <property type="project" value="UniProtKB-KW"/>
</dbReference>
<proteinExistence type="predicted"/>
<feature type="domain" description="YcaO" evidence="1">
    <location>
        <begin position="239"/>
        <end position="561"/>
    </location>
</feature>
<dbReference type="PANTHER" id="PTHR37809:SF1">
    <property type="entry name" value="RIBOSOMAL PROTEIN S12 METHYLTHIOTRANSFERASE ACCESSORY FACTOR YCAO"/>
    <property type="match status" value="1"/>
</dbReference>
<keyword evidence="3" id="KW-1185">Reference proteome</keyword>
<dbReference type="InterPro" id="IPR003776">
    <property type="entry name" value="YcaO-like_dom"/>
</dbReference>
<dbReference type="PANTHER" id="PTHR37809">
    <property type="entry name" value="RIBOSOMAL PROTEIN S12 METHYLTHIOTRANSFERASE ACCESSORY FACTOR YCAO"/>
    <property type="match status" value="1"/>
</dbReference>
<evidence type="ECO:0000259" key="1">
    <source>
        <dbReference type="PROSITE" id="PS51664"/>
    </source>
</evidence>
<gene>
    <name evidence="2" type="ORF">SAMN05216233_101265</name>
</gene>
<keyword evidence="2" id="KW-0418">Kinase</keyword>
<dbReference type="AlphaFoldDB" id="A0A1G5AKR8"/>
<evidence type="ECO:0000313" key="3">
    <source>
        <dbReference type="Proteomes" id="UP000198870"/>
    </source>
</evidence>
<name>A0A1G5AKR8_9BACT</name>
<dbReference type="Proteomes" id="UP000198870">
    <property type="component" value="Unassembled WGS sequence"/>
</dbReference>
<dbReference type="RefSeq" id="WP_175469419.1">
    <property type="nucleotide sequence ID" value="NZ_FMUX01000001.1"/>
</dbReference>
<reference evidence="2 3" key="1">
    <citation type="submission" date="2016-10" db="EMBL/GenBank/DDBJ databases">
        <authorList>
            <person name="de Groot N.N."/>
        </authorList>
    </citation>
    <scope>NUCLEOTIDE SEQUENCE [LARGE SCALE GENOMIC DNA]</scope>
    <source>
        <strain evidence="2 3">AA1</strain>
    </source>
</reference>
<dbReference type="PROSITE" id="PS51664">
    <property type="entry name" value="YCAO"/>
    <property type="match status" value="1"/>
</dbReference>
<accession>A0A1G5AKR8</accession>
<organism evidence="2 3">
    <name type="scientific">Desulfoluna spongiiphila</name>
    <dbReference type="NCBI Taxonomy" id="419481"/>
    <lineage>
        <taxon>Bacteria</taxon>
        <taxon>Pseudomonadati</taxon>
        <taxon>Thermodesulfobacteriota</taxon>
        <taxon>Desulfobacteria</taxon>
        <taxon>Desulfobacterales</taxon>
        <taxon>Desulfolunaceae</taxon>
        <taxon>Desulfoluna</taxon>
    </lineage>
</organism>
<keyword evidence="2" id="KW-0808">Transferase</keyword>
<evidence type="ECO:0000313" key="2">
    <source>
        <dbReference type="EMBL" id="SCX78482.1"/>
    </source>
</evidence>
<dbReference type="STRING" id="419481.SAMN05216233_101265"/>
<protein>
    <submittedName>
        <fullName evidence="2">YcaO-type kinase domain-containing protein</fullName>
    </submittedName>
</protein>
<dbReference type="Gene3D" id="3.30.1330.230">
    <property type="match status" value="1"/>
</dbReference>
<dbReference type="EMBL" id="FMUX01000001">
    <property type="protein sequence ID" value="SCX78482.1"/>
    <property type="molecule type" value="Genomic_DNA"/>
</dbReference>
<sequence>MIDYRLKLKATTAATGFFEVVPEGVETLEAALAALGKSPMDSFMRQRALTFLGNLGEEGLGAMLAEADLFVKGLIYEACLAFDAFAGLRASLEGEGWSPEAVESPLTYGRYVAAHGTSAHPWTEMLVENVDRLVELPFFGDAPVLSAAPEPTGPSEPLPVAAMAAEIRQEVSAMERVSAAETASIAKAKLEAAGIFTGSEMRHQASLSPLALQRTWKVATRVCQGDLAYTLTGEQTSYGKGLSLADARASLYMEIAERLSSYASIEDGHVTGTIQGHEVTKARHSELLAKGKRALDPNALMLDVPYRDEPLHWMEGTMVTSEGEKPVLVPVQAVFLFMNLDEPSLFSSLGSTGLASGNTFDEACVSGLYEALERDAEATQPFDPALCFELYTANENLGPLLSAYRQEGVSLFFQELTGRLGVPICKAMVIDHEGAVAKGCAAHLDARRAAVSSMTEVPFAFPGGEASMAPPTRPVPVHEEQLPDYSTGSASGDRRLLEALLAEEEFTPVYVELTRKDLEIPVVKTLVPGFAFTADFDRFTRLSPKTVNCAAAMMKARHCNH</sequence>